<evidence type="ECO:0000256" key="1">
    <source>
        <dbReference type="SAM" id="MobiDB-lite"/>
    </source>
</evidence>
<proteinExistence type="predicted"/>
<dbReference type="EMBL" id="BGPR01004585">
    <property type="protein sequence ID" value="GBN01135.1"/>
    <property type="molecule type" value="Genomic_DNA"/>
</dbReference>
<protein>
    <submittedName>
        <fullName evidence="2">Uncharacterized protein</fullName>
    </submittedName>
</protein>
<evidence type="ECO:0000313" key="3">
    <source>
        <dbReference type="Proteomes" id="UP000499080"/>
    </source>
</evidence>
<dbReference type="Proteomes" id="UP000499080">
    <property type="component" value="Unassembled WGS sequence"/>
</dbReference>
<organism evidence="2 3">
    <name type="scientific">Araneus ventricosus</name>
    <name type="common">Orbweaver spider</name>
    <name type="synonym">Epeira ventricosa</name>
    <dbReference type="NCBI Taxonomy" id="182803"/>
    <lineage>
        <taxon>Eukaryota</taxon>
        <taxon>Metazoa</taxon>
        <taxon>Ecdysozoa</taxon>
        <taxon>Arthropoda</taxon>
        <taxon>Chelicerata</taxon>
        <taxon>Arachnida</taxon>
        <taxon>Araneae</taxon>
        <taxon>Araneomorphae</taxon>
        <taxon>Entelegynae</taxon>
        <taxon>Araneoidea</taxon>
        <taxon>Araneidae</taxon>
        <taxon>Araneus</taxon>
    </lineage>
</organism>
<evidence type="ECO:0000313" key="2">
    <source>
        <dbReference type="EMBL" id="GBN01135.1"/>
    </source>
</evidence>
<sequence>MFSHSLARLTSGHLKTLRFSRGDKEFNICTKCNMIEATPQHLPDCIALVRPDFVLEKNCSFSAEECDCVCNDEGLCCCHGEKDARTSSSSDTPETPLRMTPDFEEFDGVDDILAVR</sequence>
<comment type="caution">
    <text evidence="2">The sequence shown here is derived from an EMBL/GenBank/DDBJ whole genome shotgun (WGS) entry which is preliminary data.</text>
</comment>
<dbReference type="OrthoDB" id="6426739at2759"/>
<name>A0A4Y2KFQ7_ARAVE</name>
<keyword evidence="3" id="KW-1185">Reference proteome</keyword>
<dbReference type="AlphaFoldDB" id="A0A4Y2KFQ7"/>
<feature type="region of interest" description="Disordered" evidence="1">
    <location>
        <begin position="82"/>
        <end position="101"/>
    </location>
</feature>
<reference evidence="2 3" key="1">
    <citation type="journal article" date="2019" name="Sci. Rep.">
        <title>Orb-weaving spider Araneus ventricosus genome elucidates the spidroin gene catalogue.</title>
        <authorList>
            <person name="Kono N."/>
            <person name="Nakamura H."/>
            <person name="Ohtoshi R."/>
            <person name="Moran D.A.P."/>
            <person name="Shinohara A."/>
            <person name="Yoshida Y."/>
            <person name="Fujiwara M."/>
            <person name="Mori M."/>
            <person name="Tomita M."/>
            <person name="Arakawa K."/>
        </authorList>
    </citation>
    <scope>NUCLEOTIDE SEQUENCE [LARGE SCALE GENOMIC DNA]</scope>
</reference>
<accession>A0A4Y2KFQ7</accession>
<gene>
    <name evidence="2" type="ORF">AVEN_189198_1</name>
</gene>